<dbReference type="PANTHER" id="PTHR33096:SF1">
    <property type="entry name" value="CXC1-LIKE CYSTEINE CLUSTER ASSOCIATED WITH KDZ TRANSPOSASES DOMAIN-CONTAINING PROTEIN"/>
    <property type="match status" value="1"/>
</dbReference>
<dbReference type="AlphaFoldDB" id="A0A8H6VUE9"/>
<dbReference type="PANTHER" id="PTHR33096">
    <property type="entry name" value="CXC2 DOMAIN-CONTAINING PROTEIN"/>
    <property type="match status" value="1"/>
</dbReference>
<dbReference type="Pfam" id="PF18758">
    <property type="entry name" value="KDZ"/>
    <property type="match status" value="1"/>
</dbReference>
<evidence type="ECO:0000256" key="1">
    <source>
        <dbReference type="SAM" id="MobiDB-lite"/>
    </source>
</evidence>
<dbReference type="GeneID" id="59353188"/>
<keyword evidence="4" id="KW-1185">Reference proteome</keyword>
<evidence type="ECO:0000313" key="3">
    <source>
        <dbReference type="EMBL" id="KAF7288624.1"/>
    </source>
</evidence>
<evidence type="ECO:0000313" key="4">
    <source>
        <dbReference type="Proteomes" id="UP000636479"/>
    </source>
</evidence>
<feature type="domain" description="CxC2-like cysteine cluster KDZ transposase-associated" evidence="2">
    <location>
        <begin position="208"/>
        <end position="265"/>
    </location>
</feature>
<dbReference type="Pfam" id="PF18803">
    <property type="entry name" value="CxC2"/>
    <property type="match status" value="1"/>
</dbReference>
<dbReference type="EMBL" id="JACAZF010000020">
    <property type="protein sequence ID" value="KAF7288624.1"/>
    <property type="molecule type" value="Genomic_DNA"/>
</dbReference>
<dbReference type="OrthoDB" id="3237105at2759"/>
<evidence type="ECO:0000259" key="2">
    <source>
        <dbReference type="Pfam" id="PF18803"/>
    </source>
</evidence>
<dbReference type="Proteomes" id="UP000636479">
    <property type="component" value="Unassembled WGS sequence"/>
</dbReference>
<dbReference type="RefSeq" id="XP_037212943.1">
    <property type="nucleotide sequence ID" value="XM_037370672.1"/>
</dbReference>
<protein>
    <submittedName>
        <fullName evidence="3">CxC2 domain-containing protein</fullName>
    </submittedName>
</protein>
<feature type="compositionally biased region" description="Basic and acidic residues" evidence="1">
    <location>
        <begin position="1"/>
        <end position="15"/>
    </location>
</feature>
<sequence length="1095" mass="122540">MGRRTRAENLGDFHDSTTSSHGDLHTHVTADGARLLTQTRYNAPQKRHHGVPVTEQDERLAEWTPVSVAGMGDMLALADTITSYDVSPDAEDGNEGEKAKRRRYASSNSCQDDPMSTWLPYSQFYLDELIRREGLGEFLHSPKCSFCGDRYGTDNCRIFRCQQCGCFLQCGKCVMEQHIRCPLHTLREWNGEYWDDISLQAPVEQGGLGLVFQLGHHGFACENPGQIKSLVVMDVRGIFSLRVRLCSCEYGQRRSDPVQQLLAHGCSFDCSMLLATSTPHDFVGTLERLTDAANVGKLPDRYKTFIRMARQHTFLTTAKRLGRAHEKNGLVEEKHGGFALRCWACPDVARNLPEGWRNVRKKDAYLYKLILAVDANFRLKNRIRANAHNDPSLIAGRGYFVESDAYKAHLKAYVNEKDISTCVAFAALLQKDTRISSGLRVSGVGGCVCARHGLLRPGGIGDLQKGERYANMDFIVLSALQGEGVESLAISYDIGCQWSVHLPERATRLKDSGVMDNDLSGFKMQFALPVWHAAAHEIACRTANSLSYRVGVGKTDGEGIERTWSTLNPIGWSTKEMGEGARQDAIEDRLDHINFEKNRGQGNTLARKLVVALAESARQDEEFDELDAGVDATTRAIWNGKIRAWLADPSQPSPYLLDGDKDGAQTQKSIMEELKMAELEEVRAGNAPLVEGKMTSAAFIEAGLQLEAQQRRIIAETKNTTLLNADRSSQIQERRFTFFRKHKTFLRLQLTYMPGVEDIRMADEAARDPDAAPPKAEFVKLYLPSQLPADRRSSACGRGVLEAEVKLRVGQCGDALRELRAALNTQTHLIYWRNENSVGQRSATRSASLISRVGETIAKAAAKYRDSQAALVAIKGSTFAPQFRPLLDIDINARPGVENDIEAMKRLAGADSSRVGRNVPSQVTLNRTVSWIWTTGGSSASDLHDSVRVDWSKAKARRERWREEVKLVREEMKRVLRSLRWEQDQWRGRMDNRNEEPGISAELKSGLRAYALRQADLHRRIGERFFLEWSKSIEAALGGLMRNLLDGGEEELAVEEHDERTMRRGIDCCVLLQMPSLLSTCGTDRHNAKCNARPR</sequence>
<feature type="region of interest" description="Disordered" evidence="1">
    <location>
        <begin position="86"/>
        <end position="112"/>
    </location>
</feature>
<reference evidence="3" key="1">
    <citation type="submission" date="2020-05" db="EMBL/GenBank/DDBJ databases">
        <title>Mycena genomes resolve the evolution of fungal bioluminescence.</title>
        <authorList>
            <person name="Tsai I.J."/>
        </authorList>
    </citation>
    <scope>NUCLEOTIDE SEQUENCE</scope>
    <source>
        <strain evidence="3">171206Taipei</strain>
    </source>
</reference>
<gene>
    <name evidence="3" type="ORF">MIND_01429100</name>
</gene>
<dbReference type="InterPro" id="IPR040521">
    <property type="entry name" value="KDZ"/>
</dbReference>
<feature type="region of interest" description="Disordered" evidence="1">
    <location>
        <begin position="1"/>
        <end position="25"/>
    </location>
</feature>
<accession>A0A8H6VUE9</accession>
<proteinExistence type="predicted"/>
<name>A0A8H6VUE9_9AGAR</name>
<comment type="caution">
    <text evidence="3">The sequence shown here is derived from an EMBL/GenBank/DDBJ whole genome shotgun (WGS) entry which is preliminary data.</text>
</comment>
<organism evidence="3 4">
    <name type="scientific">Mycena indigotica</name>
    <dbReference type="NCBI Taxonomy" id="2126181"/>
    <lineage>
        <taxon>Eukaryota</taxon>
        <taxon>Fungi</taxon>
        <taxon>Dikarya</taxon>
        <taxon>Basidiomycota</taxon>
        <taxon>Agaricomycotina</taxon>
        <taxon>Agaricomycetes</taxon>
        <taxon>Agaricomycetidae</taxon>
        <taxon>Agaricales</taxon>
        <taxon>Marasmiineae</taxon>
        <taxon>Mycenaceae</taxon>
        <taxon>Mycena</taxon>
    </lineage>
</organism>
<dbReference type="InterPro" id="IPR041457">
    <property type="entry name" value="CxC2_KDZ-assoc"/>
</dbReference>